<comment type="caution">
    <text evidence="3">The sequence shown here is derived from an EMBL/GenBank/DDBJ whole genome shotgun (WGS) entry which is preliminary data.</text>
</comment>
<dbReference type="Proteomes" id="UP001529510">
    <property type="component" value="Unassembled WGS sequence"/>
</dbReference>
<reference evidence="3 4" key="1">
    <citation type="submission" date="2024-05" db="EMBL/GenBank/DDBJ databases">
        <title>Genome sequencing and assembly of Indian major carp, Cirrhinus mrigala (Hamilton, 1822).</title>
        <authorList>
            <person name="Mohindra V."/>
            <person name="Chowdhury L.M."/>
            <person name="Lal K."/>
            <person name="Jena J.K."/>
        </authorList>
    </citation>
    <scope>NUCLEOTIDE SEQUENCE [LARGE SCALE GENOMIC DNA]</scope>
    <source>
        <strain evidence="3">CM1030</strain>
        <tissue evidence="3">Blood</tissue>
    </source>
</reference>
<keyword evidence="4" id="KW-1185">Reference proteome</keyword>
<sequence length="304" mass="34186">MLKKGKAKKNDQQESGLDQPSDSTEEADPPNRAILAAIAALRNEVTQIKDDICATIDARIQTVYTVLRGELATTKEELQTSISTLEKSAASHANTMGEMEKSASQQSDDITALQRQVTRLSSDVEKLTEKCEDLEGRSRRHNIRIIGVPEGTEGLRPRDFIAGLLQEVLSLDEKPLIDRAHRTLRRRPEPHEPPRPFVLRIHYFHTLEDILRKAAAEKQLFHGGKRIQIFPDYPPAVAKKRALFNRTRELLRGKPGVRYGLLYPARLLITHNGTQISFIDAKKAEEYAERLPTPGSTEMGQKDA</sequence>
<accession>A0ABD0R3U0</accession>
<name>A0ABD0R3U0_CIRMR</name>
<evidence type="ECO:0008006" key="5">
    <source>
        <dbReference type="Google" id="ProtNLM"/>
    </source>
</evidence>
<dbReference type="EMBL" id="JAMKFB020000005">
    <property type="protein sequence ID" value="KAL0193193.1"/>
    <property type="molecule type" value="Genomic_DNA"/>
</dbReference>
<evidence type="ECO:0000313" key="4">
    <source>
        <dbReference type="Proteomes" id="UP001529510"/>
    </source>
</evidence>
<dbReference type="AlphaFoldDB" id="A0ABD0R3U0"/>
<evidence type="ECO:0000313" key="3">
    <source>
        <dbReference type="EMBL" id="KAL0193193.1"/>
    </source>
</evidence>
<dbReference type="Gene3D" id="3.30.70.1820">
    <property type="entry name" value="L1 transposable element, RRM domain"/>
    <property type="match status" value="1"/>
</dbReference>
<evidence type="ECO:0000256" key="1">
    <source>
        <dbReference type="SAM" id="Coils"/>
    </source>
</evidence>
<evidence type="ECO:0000256" key="2">
    <source>
        <dbReference type="SAM" id="MobiDB-lite"/>
    </source>
</evidence>
<dbReference type="PANTHER" id="PTHR11505">
    <property type="entry name" value="L1 TRANSPOSABLE ELEMENT-RELATED"/>
    <property type="match status" value="1"/>
</dbReference>
<gene>
    <name evidence="3" type="ORF">M9458_011489</name>
</gene>
<feature type="coiled-coil region" evidence="1">
    <location>
        <begin position="110"/>
        <end position="144"/>
    </location>
</feature>
<keyword evidence="1" id="KW-0175">Coiled coil</keyword>
<protein>
    <recommendedName>
        <fullName evidence="5">Transposase element L1Md-A101/L1Md-A102/L1Md-A2</fullName>
    </recommendedName>
</protein>
<feature type="compositionally biased region" description="Polar residues" evidence="2">
    <location>
        <begin position="13"/>
        <end position="22"/>
    </location>
</feature>
<dbReference type="InterPro" id="IPR004244">
    <property type="entry name" value="Transposase_22"/>
</dbReference>
<organism evidence="3 4">
    <name type="scientific">Cirrhinus mrigala</name>
    <name type="common">Mrigala</name>
    <dbReference type="NCBI Taxonomy" id="683832"/>
    <lineage>
        <taxon>Eukaryota</taxon>
        <taxon>Metazoa</taxon>
        <taxon>Chordata</taxon>
        <taxon>Craniata</taxon>
        <taxon>Vertebrata</taxon>
        <taxon>Euteleostomi</taxon>
        <taxon>Actinopterygii</taxon>
        <taxon>Neopterygii</taxon>
        <taxon>Teleostei</taxon>
        <taxon>Ostariophysi</taxon>
        <taxon>Cypriniformes</taxon>
        <taxon>Cyprinidae</taxon>
        <taxon>Labeoninae</taxon>
        <taxon>Labeonini</taxon>
        <taxon>Cirrhinus</taxon>
    </lineage>
</organism>
<feature type="region of interest" description="Disordered" evidence="2">
    <location>
        <begin position="1"/>
        <end position="29"/>
    </location>
</feature>
<proteinExistence type="predicted"/>